<name>A0ABS5DWA8_9BURK</name>
<accession>A0ABS5DWA8</accession>
<dbReference type="PANTHER" id="PTHR42685">
    <property type="entry name" value="GERANYLGERANYL DIPHOSPHATE REDUCTASE"/>
    <property type="match status" value="1"/>
</dbReference>
<dbReference type="PANTHER" id="PTHR42685:SF22">
    <property type="entry name" value="CONDITIONED MEDIUM FACTOR RECEPTOR 1"/>
    <property type="match status" value="1"/>
</dbReference>
<protein>
    <submittedName>
        <fullName evidence="2">NAD(P)/FAD-dependent oxidoreductase</fullName>
    </submittedName>
</protein>
<dbReference type="RefSeq" id="WP_210807763.1">
    <property type="nucleotide sequence ID" value="NZ_JAGQDG010000002.1"/>
</dbReference>
<comment type="caution">
    <text evidence="2">The sequence shown here is derived from an EMBL/GenBank/DDBJ whole genome shotgun (WGS) entry which is preliminary data.</text>
</comment>
<dbReference type="PRINTS" id="PR00411">
    <property type="entry name" value="PNDRDTASEI"/>
</dbReference>
<dbReference type="Proteomes" id="UP000672097">
    <property type="component" value="Unassembled WGS sequence"/>
</dbReference>
<sequence length="410" mass="43381">MNQPPSSLPTHCDVLVLGAGPAGSACAKMLAEAGQQVVLVDAQRFPRDKTCGDGLVPDTHAALRRLGVWESVQALARPSAAARCVAPSGRFIDVPGELAALPRRELDALLCQAAVQAGARMVAPARFEAPLHDGQGRVVGAQLSSADGRHEVRAAWVVLATGAALKPLEASGLCQRRTPTGMAIRGYVRHPGMAQEIPGLRFFWHPTLKEGYGWIFPGPNHTYNIGTGVLKSLDADPVGPAPKPKNLRLMFADFVAADPVAAKLVAEGEMIGDLKGAPLRCDLNGAHWSAPGLLAVGDAVGATYGFSGEGIGKAMETGMAAAEAILSATGEPNDAAVQAHYRTALQALLPQFQLYRKAASVNQHPWLLNLLIWRAQHSPRIISRLADILAERRAPGSLLSWRGLKRLILG</sequence>
<dbReference type="InterPro" id="IPR050407">
    <property type="entry name" value="Geranylgeranyl_reductase"/>
</dbReference>
<reference evidence="2 3" key="1">
    <citation type="submission" date="2021-04" db="EMBL/GenBank/DDBJ databases">
        <title>The genome sequence of type strain Ideonella paludis KCTC 32238.</title>
        <authorList>
            <person name="Liu Y."/>
        </authorList>
    </citation>
    <scope>NUCLEOTIDE SEQUENCE [LARGE SCALE GENOMIC DNA]</scope>
    <source>
        <strain evidence="2 3">KCTC 32238</strain>
    </source>
</reference>
<evidence type="ECO:0000313" key="3">
    <source>
        <dbReference type="Proteomes" id="UP000672097"/>
    </source>
</evidence>
<evidence type="ECO:0000313" key="2">
    <source>
        <dbReference type="EMBL" id="MBQ0935151.1"/>
    </source>
</evidence>
<dbReference type="Gene3D" id="3.50.50.60">
    <property type="entry name" value="FAD/NAD(P)-binding domain"/>
    <property type="match status" value="1"/>
</dbReference>
<dbReference type="InterPro" id="IPR002938">
    <property type="entry name" value="FAD-bd"/>
</dbReference>
<dbReference type="SUPFAM" id="SSF51905">
    <property type="entry name" value="FAD/NAD(P)-binding domain"/>
    <property type="match status" value="1"/>
</dbReference>
<feature type="domain" description="FAD-binding" evidence="1">
    <location>
        <begin position="12"/>
        <end position="163"/>
    </location>
</feature>
<dbReference type="PRINTS" id="PR00368">
    <property type="entry name" value="FADPNR"/>
</dbReference>
<proteinExistence type="predicted"/>
<organism evidence="2 3">
    <name type="scientific">Ideonella paludis</name>
    <dbReference type="NCBI Taxonomy" id="1233411"/>
    <lineage>
        <taxon>Bacteria</taxon>
        <taxon>Pseudomonadati</taxon>
        <taxon>Pseudomonadota</taxon>
        <taxon>Betaproteobacteria</taxon>
        <taxon>Burkholderiales</taxon>
        <taxon>Sphaerotilaceae</taxon>
        <taxon>Ideonella</taxon>
    </lineage>
</organism>
<dbReference type="EMBL" id="JAGQDG010000002">
    <property type="protein sequence ID" value="MBQ0935151.1"/>
    <property type="molecule type" value="Genomic_DNA"/>
</dbReference>
<keyword evidence="3" id="KW-1185">Reference proteome</keyword>
<dbReference type="InterPro" id="IPR036188">
    <property type="entry name" value="FAD/NAD-bd_sf"/>
</dbReference>
<dbReference type="Pfam" id="PF01494">
    <property type="entry name" value="FAD_binding_3"/>
    <property type="match status" value="1"/>
</dbReference>
<evidence type="ECO:0000259" key="1">
    <source>
        <dbReference type="Pfam" id="PF01494"/>
    </source>
</evidence>
<gene>
    <name evidence="2" type="ORF">KAK11_07425</name>
</gene>